<reference evidence="1" key="1">
    <citation type="submission" date="2021-06" db="EMBL/GenBank/DDBJ databases">
        <authorList>
            <person name="Kallberg Y."/>
            <person name="Tangrot J."/>
            <person name="Rosling A."/>
        </authorList>
    </citation>
    <scope>NUCLEOTIDE SEQUENCE</scope>
    <source>
        <strain evidence="1">MA453B</strain>
    </source>
</reference>
<evidence type="ECO:0000313" key="1">
    <source>
        <dbReference type="EMBL" id="CAG8579594.1"/>
    </source>
</evidence>
<accession>A0A9N9BXQ6</accession>
<keyword evidence="2" id="KW-1185">Reference proteome</keyword>
<dbReference type="EMBL" id="CAJVPY010003040">
    <property type="protein sequence ID" value="CAG8579594.1"/>
    <property type="molecule type" value="Genomic_DNA"/>
</dbReference>
<name>A0A9N9BXQ6_9GLOM</name>
<dbReference type="OrthoDB" id="2441179at2759"/>
<sequence>RFYLKYNPNCQDIEPEVLDNQNVEPEILNNHDVELEMLAAYDSHGIRIGSGGRVNTKTKEIIKRSYLCRYAEKPAKSSVVSCRVECPWKVNFCKQFRCKLCKLPKEIVEEIRFLTTVAKADSTIQYRIIQEKYNVRIYQPDLYKTIQMFQHDSEPDEDDVGMFRYFIAGVQSTFRNEVCKLETNYSTKNAVKTIFELVIRQLNEFVMPNVMKKQEKQMNLSFYYHAIEVDLEVIISKKREVDESEQCIDNLFDCPQMQLKSFLNDFSIIVESWEVMHLLSSGTSHFVHLLNNGTFLCTYILGKSYEYPCLYFYHIMTLTSNARFHISLVNRRWYKDALQETNITNNRFIIIFSSISISISKAHILPTQFLHSEFDVNIAEEFANNVNQSPDEIFKAISKKRKFGELWGLERKIMINAIKNSKDQKVVQSQKELQMSLRSLMQKRVTTVVNLGSEDNEKSLTTSTSCKSVREISDTEEFIGPSNPVVLISASMQPIDFQNREYTQRQYSICHRKGHNSQTCPNKI</sequence>
<comment type="caution">
    <text evidence="1">The sequence shown here is derived from an EMBL/GenBank/DDBJ whole genome shotgun (WGS) entry which is preliminary data.</text>
</comment>
<organism evidence="1 2">
    <name type="scientific">Dentiscutata erythropus</name>
    <dbReference type="NCBI Taxonomy" id="1348616"/>
    <lineage>
        <taxon>Eukaryota</taxon>
        <taxon>Fungi</taxon>
        <taxon>Fungi incertae sedis</taxon>
        <taxon>Mucoromycota</taxon>
        <taxon>Glomeromycotina</taxon>
        <taxon>Glomeromycetes</taxon>
        <taxon>Diversisporales</taxon>
        <taxon>Gigasporaceae</taxon>
        <taxon>Dentiscutata</taxon>
    </lineage>
</organism>
<evidence type="ECO:0000313" key="2">
    <source>
        <dbReference type="Proteomes" id="UP000789405"/>
    </source>
</evidence>
<gene>
    <name evidence="1" type="ORF">DERYTH_LOCUS6620</name>
</gene>
<protein>
    <submittedName>
        <fullName evidence="1">5818_t:CDS:1</fullName>
    </submittedName>
</protein>
<dbReference type="Proteomes" id="UP000789405">
    <property type="component" value="Unassembled WGS sequence"/>
</dbReference>
<dbReference type="AlphaFoldDB" id="A0A9N9BXQ6"/>
<feature type="non-terminal residue" evidence="1">
    <location>
        <position position="524"/>
    </location>
</feature>
<proteinExistence type="predicted"/>